<dbReference type="EMBL" id="BARW01042766">
    <property type="protein sequence ID" value="GAJ16451.1"/>
    <property type="molecule type" value="Genomic_DNA"/>
</dbReference>
<organism evidence="1">
    <name type="scientific">marine sediment metagenome</name>
    <dbReference type="NCBI Taxonomy" id="412755"/>
    <lineage>
        <taxon>unclassified sequences</taxon>
        <taxon>metagenomes</taxon>
        <taxon>ecological metagenomes</taxon>
    </lineage>
</organism>
<protein>
    <submittedName>
        <fullName evidence="1">Uncharacterized protein</fullName>
    </submittedName>
</protein>
<dbReference type="AlphaFoldDB" id="X1VL50"/>
<evidence type="ECO:0000313" key="1">
    <source>
        <dbReference type="EMBL" id="GAJ16451.1"/>
    </source>
</evidence>
<gene>
    <name evidence="1" type="ORF">S12H4_63149</name>
</gene>
<accession>X1VL50</accession>
<comment type="caution">
    <text evidence="1">The sequence shown here is derived from an EMBL/GenBank/DDBJ whole genome shotgun (WGS) entry which is preliminary data.</text>
</comment>
<sequence length="47" mass="5290">NIPWFPHIPGLKCNMKAIIISRENEPGLVNLKTRKTGSPEMDGFLLI</sequence>
<proteinExistence type="predicted"/>
<feature type="non-terminal residue" evidence="1">
    <location>
        <position position="1"/>
    </location>
</feature>
<reference evidence="1" key="1">
    <citation type="journal article" date="2014" name="Front. Microbiol.">
        <title>High frequency of phylogenetically diverse reductive dehalogenase-homologous genes in deep subseafloor sedimentary metagenomes.</title>
        <authorList>
            <person name="Kawai M."/>
            <person name="Futagami T."/>
            <person name="Toyoda A."/>
            <person name="Takaki Y."/>
            <person name="Nishi S."/>
            <person name="Hori S."/>
            <person name="Arai W."/>
            <person name="Tsubouchi T."/>
            <person name="Morono Y."/>
            <person name="Uchiyama I."/>
            <person name="Ito T."/>
            <person name="Fujiyama A."/>
            <person name="Inagaki F."/>
            <person name="Takami H."/>
        </authorList>
    </citation>
    <scope>NUCLEOTIDE SEQUENCE</scope>
    <source>
        <strain evidence="1">Expedition CK06-06</strain>
    </source>
</reference>
<name>X1VL50_9ZZZZ</name>